<sequence>MKKMKMVMVSKMKTILRVQAEPKRTVRVIREYQIRKIGNSSLPLAMIRLKCQIIKIMDMELVLGAHEM</sequence>
<proteinExistence type="predicted"/>
<evidence type="ECO:0000313" key="1">
    <source>
        <dbReference type="EMBL" id="TNV87365.1"/>
    </source>
</evidence>
<accession>A0A8J8TA70</accession>
<protein>
    <submittedName>
        <fullName evidence="1">Uncharacterized protein</fullName>
    </submittedName>
</protein>
<reference evidence="1" key="1">
    <citation type="submission" date="2019-06" db="EMBL/GenBank/DDBJ databases">
        <authorList>
            <person name="Zheng W."/>
        </authorList>
    </citation>
    <scope>NUCLEOTIDE SEQUENCE</scope>
    <source>
        <strain evidence="1">QDHG01</strain>
    </source>
</reference>
<dbReference type="EMBL" id="RRYP01000480">
    <property type="protein sequence ID" value="TNV87365.1"/>
    <property type="molecule type" value="Genomic_DNA"/>
</dbReference>
<comment type="caution">
    <text evidence="1">The sequence shown here is derived from an EMBL/GenBank/DDBJ whole genome shotgun (WGS) entry which is preliminary data.</text>
</comment>
<dbReference type="Proteomes" id="UP000785679">
    <property type="component" value="Unassembled WGS sequence"/>
</dbReference>
<name>A0A8J8TA70_HALGN</name>
<evidence type="ECO:0000313" key="2">
    <source>
        <dbReference type="Proteomes" id="UP000785679"/>
    </source>
</evidence>
<organism evidence="1 2">
    <name type="scientific">Halteria grandinella</name>
    <dbReference type="NCBI Taxonomy" id="5974"/>
    <lineage>
        <taxon>Eukaryota</taxon>
        <taxon>Sar</taxon>
        <taxon>Alveolata</taxon>
        <taxon>Ciliophora</taxon>
        <taxon>Intramacronucleata</taxon>
        <taxon>Spirotrichea</taxon>
        <taxon>Stichotrichia</taxon>
        <taxon>Sporadotrichida</taxon>
        <taxon>Halteriidae</taxon>
        <taxon>Halteria</taxon>
    </lineage>
</organism>
<gene>
    <name evidence="1" type="ORF">FGO68_gene10333</name>
</gene>
<dbReference type="AlphaFoldDB" id="A0A8J8TA70"/>
<keyword evidence="2" id="KW-1185">Reference proteome</keyword>